<evidence type="ECO:0000256" key="9">
    <source>
        <dbReference type="RuleBase" id="RU367065"/>
    </source>
</evidence>
<dbReference type="SUPFAM" id="SSF48371">
    <property type="entry name" value="ARM repeat"/>
    <property type="match status" value="2"/>
</dbReference>
<dbReference type="SMART" id="SM01036">
    <property type="entry name" value="BP28CT"/>
    <property type="match status" value="1"/>
</dbReference>
<dbReference type="Pfam" id="PF23243">
    <property type="entry name" value="HEAT_HEATR1"/>
    <property type="match status" value="1"/>
</dbReference>
<sequence>MVSSLAEQLARNASLNANLLNEKARKQVQSESYLFSAKEARQHDIESLHALGHNGFLQLKLLQPAVAPFEHHLFSDAAKSLDRTLQPAEQNEKLDATISDFLPLLGPFLLDAPTGKVLEWLVRRFRIHEFNVGPLVSLFLPYHETPHFVKMVSILHIQDRSPFRFLQAYKTTAKPLHRALLINELLKSLEVVRFVSGILPQVLRDHGAGVHRALIAFHAGVLLEYVAKSQALDENAMAILLPAALEPLQVASNSEVQVKPALLQESILGSYLILAAISQKTNITPSAIKSIMHAIVDCAERVSPKQLVRTLVSIVAPQDQLERLPKGVVKRVISIPGIELELIDAMTWTGSEKFIIPLLENLLSRTDDPTTLNVVEAVVTSQALPSAVARSTSGALISRLIEADGASSSNLRQLLSQLHQRHPKEVEAASRAIVEENQDKSSAVEELILSLTVSVAGPSNADAETATLVVASANADASIRARSVRDLLARLSSESIAEPDKQSIASSLLLRVYDNDPSVLKALYTTSPELAVQALLASSSTAYLDTLAQALHGSSAKSSRDVIRAHLSFLLSHFLPTLVSQETDGEKSRELTRRIAIDIILPFLLFTKPRMKTAQAVWAILENAEDQGLDPAMFELLGGCVEAVRWEQQRPGVDTKGKETDKENMDVALLTKINIAVAAKIADNVLASNYFEQHLASLLEKLHAEDSHARALTYLVIRALLSRVGGEQRVEVAHRALQALKLETLEGMGDFMHGVDDVASFLNDTSVGTAVVVKPSSANTLHRLQVALLSVLPSIPRPSGAPLDWVHLPSLESPDASARYVQLLRDVYRLSNSSARLALLSTYILRALFVSLGDDALAFLAGVWLSASRDSHSKLQEEQSHIQYAALRHAGAFLEAHVVTERTVDFQTVLPAMLVTLQSRDSSVRSAAIKCLAVVVKIASAKEADSVYAFDAIYGPASTHLQYIDWSDFQKYVRAIGEMRNNLEHDPEYLQAFHKEHLGYSKADSKKVSGYKQRILCYLLSHVNACPIVDVKASLLRSLDGVVNEAKAQVLVPTFEALLGEDEAFSLASSTMLQDIATYAASAFDATAAHDINDADKATWALYERMLAKAISDVHWARPRDALLHRLQHGLFAKLSVERKVQLCQKLLRIAIEDDSSALTCKKTLTAVLSEVPLILRLLVALQPSGEDTTQPASKRPRVENTTATAQSEGVALLSVLAEVLASLKITGTLELISCLLETLHKVTHNVAPDTADRRFVEQLIMSAVENIVQQFPSSTIIPPGSLRVDTLVEILRTSENPQTFHQASLLMASLARIAPDAVLHNVMPIFTFMGSNVFHRDDTYSFRVVQKTIDSIVPVMVASLKEKHGTGMDLYRAAREFLRVFTTAANHIPRHRRVNFFSHLVDTLGPSDFLAPVTMLLVDRVANRVVRQNPAESAGTLFLPLAVCERYPSALQLPAFIELLHEVQRLVESPASSEPFLEDAPDDGHPHAETSSKRRAVALIVFCDHALQRLRSSTLTTSEEERTQSKTLLALLLAVATAHADDASYAEVATAARSTMSSVLRILSAPDFVAGILMILQSSSSNVQAGALELLSERLSDVAEKTRRQLTPTIVQVVDRIRAMFAVTQEAVARPALKAIAAISDTLCAGEEGSLTNTMPLVLNAVRQQTLRMSAFQALLSLSSKLGPRAIPFLKEIVKECVVRAREAVLAGTDSELIALVVQVLRNLLTSIPTFWGEAELLQVVELYLDSSDGSATESTEMSLLVKTVAKRASPTVLLPALCGMWEKTIANVAKDDSKNILSFLQVVKVSVKAASRPAVLENLRDLFKTFLSMFDLCAEQPNTEMERAVTAAFIEVVVKLNETAFRPIFRKMFDWAFADAHGKRRVVFCHVYSSLLDFFKALMVPYMSFAWQSLNEALRGFNSPSTGDGQLWLALVQTLSKSMVADEDRVFWRSDKLRQLVPLAAQQVPVAVRLNVPEGKDTLTECLTSLLSIIDDDALSKSLNLDILMHSRSEDARVRLLSITCAEQLWRAHGEKLLGFVAETATFIAEAAEDENDLVVQEAHKLKRAVEAIGGSIEVS</sequence>
<keyword evidence="7 9" id="KW-0687">Ribonucleoprotein</keyword>
<feature type="domain" description="BP28 C-terminal" evidence="10">
    <location>
        <begin position="1814"/>
        <end position="1948"/>
    </location>
</feature>
<dbReference type="PANTHER" id="PTHR13457:SF1">
    <property type="entry name" value="HEAT REPEAT-CONTAINING PROTEIN 1"/>
    <property type="match status" value="1"/>
</dbReference>
<dbReference type="EMBL" id="JAPEVG010000124">
    <property type="protein sequence ID" value="KAJ8482003.1"/>
    <property type="molecule type" value="Genomic_DNA"/>
</dbReference>
<accession>A0AAD7X981</accession>
<dbReference type="PANTHER" id="PTHR13457">
    <property type="entry name" value="BAP28"/>
    <property type="match status" value="1"/>
</dbReference>
<comment type="function">
    <text evidence="9">Involved in nucleolar processing of pre-18S ribosomal RNA.</text>
</comment>
<dbReference type="InterPro" id="IPR016024">
    <property type="entry name" value="ARM-type_fold"/>
</dbReference>
<dbReference type="GO" id="GO:0030515">
    <property type="term" value="F:snoRNA binding"/>
    <property type="evidence" value="ECO:0007669"/>
    <property type="project" value="TreeGrafter"/>
</dbReference>
<feature type="repeat" description="HEAT" evidence="8">
    <location>
        <begin position="909"/>
        <end position="946"/>
    </location>
</feature>
<evidence type="ECO:0000256" key="5">
    <source>
        <dbReference type="ARBA" id="ARBA00022552"/>
    </source>
</evidence>
<proteinExistence type="inferred from homology"/>
<dbReference type="InterPro" id="IPR056473">
    <property type="entry name" value="HEAT_Utp10/HEAT1"/>
</dbReference>
<dbReference type="PROSITE" id="PS50077">
    <property type="entry name" value="HEAT_REPEAT"/>
    <property type="match status" value="1"/>
</dbReference>
<reference evidence="11" key="1">
    <citation type="submission" date="2022-11" db="EMBL/GenBank/DDBJ databases">
        <title>Genome Sequence of Cubamyces cubensis.</title>
        <authorList>
            <person name="Buettner E."/>
        </authorList>
    </citation>
    <scope>NUCLEOTIDE SEQUENCE</scope>
    <source>
        <strain evidence="11">MPL-01</strain>
    </source>
</reference>
<evidence type="ECO:0000259" key="10">
    <source>
        <dbReference type="SMART" id="SM01036"/>
    </source>
</evidence>
<evidence type="ECO:0000256" key="8">
    <source>
        <dbReference type="PROSITE-ProRule" id="PRU00103"/>
    </source>
</evidence>
<comment type="caution">
    <text evidence="11">The sequence shown here is derived from an EMBL/GenBank/DDBJ whole genome shotgun (WGS) entry which is preliminary data.</text>
</comment>
<dbReference type="GO" id="GO:0030686">
    <property type="term" value="C:90S preribosome"/>
    <property type="evidence" value="ECO:0007669"/>
    <property type="project" value="TreeGrafter"/>
</dbReference>
<keyword evidence="6 9" id="KW-0539">Nucleus</keyword>
<dbReference type="GO" id="GO:0032040">
    <property type="term" value="C:small-subunit processome"/>
    <property type="evidence" value="ECO:0007669"/>
    <property type="project" value="TreeGrafter"/>
</dbReference>
<evidence type="ECO:0000256" key="6">
    <source>
        <dbReference type="ARBA" id="ARBA00023242"/>
    </source>
</evidence>
<evidence type="ECO:0000256" key="7">
    <source>
        <dbReference type="ARBA" id="ARBA00023274"/>
    </source>
</evidence>
<evidence type="ECO:0000313" key="11">
    <source>
        <dbReference type="EMBL" id="KAJ8482003.1"/>
    </source>
</evidence>
<gene>
    <name evidence="11" type="ORF">ONZ51_g5640</name>
</gene>
<keyword evidence="4 9" id="KW-0690">Ribosome biogenesis</keyword>
<dbReference type="Pfam" id="PF08146">
    <property type="entry name" value="BP28CT"/>
    <property type="match status" value="1"/>
</dbReference>
<evidence type="ECO:0000256" key="1">
    <source>
        <dbReference type="ARBA" id="ARBA00004604"/>
    </source>
</evidence>
<dbReference type="Proteomes" id="UP001215151">
    <property type="component" value="Unassembled WGS sequence"/>
</dbReference>
<dbReference type="Pfam" id="PF12397">
    <property type="entry name" value="U3snoRNP10"/>
    <property type="match status" value="1"/>
</dbReference>
<keyword evidence="12" id="KW-1185">Reference proteome</keyword>
<comment type="subunit">
    <text evidence="9">Component of the ribosomal small subunit (SSU) processome.</text>
</comment>
<evidence type="ECO:0000313" key="12">
    <source>
        <dbReference type="Proteomes" id="UP001215151"/>
    </source>
</evidence>
<dbReference type="GO" id="GO:0000462">
    <property type="term" value="P:maturation of SSU-rRNA from tricistronic rRNA transcript (SSU-rRNA, 5.8S rRNA, LSU-rRNA)"/>
    <property type="evidence" value="ECO:0007669"/>
    <property type="project" value="TreeGrafter"/>
</dbReference>
<protein>
    <recommendedName>
        <fullName evidence="3 9">U3 small nucleolar RNA-associated protein 10</fullName>
    </recommendedName>
</protein>
<comment type="subcellular location">
    <subcellularLocation>
        <location evidence="1 9">Nucleus</location>
        <location evidence="1 9">Nucleolus</location>
    </subcellularLocation>
</comment>
<evidence type="ECO:0000256" key="4">
    <source>
        <dbReference type="ARBA" id="ARBA00022517"/>
    </source>
</evidence>
<dbReference type="Gene3D" id="1.25.10.10">
    <property type="entry name" value="Leucine-rich Repeat Variant"/>
    <property type="match status" value="2"/>
</dbReference>
<evidence type="ECO:0000256" key="3">
    <source>
        <dbReference type="ARBA" id="ARBA00015399"/>
    </source>
</evidence>
<dbReference type="GO" id="GO:0034455">
    <property type="term" value="C:t-UTP complex"/>
    <property type="evidence" value="ECO:0007669"/>
    <property type="project" value="TreeGrafter"/>
</dbReference>
<dbReference type="InterPro" id="IPR021133">
    <property type="entry name" value="HEAT_type_2"/>
</dbReference>
<comment type="similarity">
    <text evidence="2 9">Belongs to the HEATR1/UTP10 family.</text>
</comment>
<dbReference type="InterPro" id="IPR011989">
    <property type="entry name" value="ARM-like"/>
</dbReference>
<dbReference type="InterPro" id="IPR012954">
    <property type="entry name" value="BP28_C_dom"/>
</dbReference>
<keyword evidence="5 9" id="KW-0698">rRNA processing</keyword>
<name>A0AAD7X981_9APHY</name>
<organism evidence="11 12">
    <name type="scientific">Trametes cubensis</name>
    <dbReference type="NCBI Taxonomy" id="1111947"/>
    <lineage>
        <taxon>Eukaryota</taxon>
        <taxon>Fungi</taxon>
        <taxon>Dikarya</taxon>
        <taxon>Basidiomycota</taxon>
        <taxon>Agaricomycotina</taxon>
        <taxon>Agaricomycetes</taxon>
        <taxon>Polyporales</taxon>
        <taxon>Polyporaceae</taxon>
        <taxon>Trametes</taxon>
    </lineage>
</organism>
<dbReference type="GO" id="GO:0045943">
    <property type="term" value="P:positive regulation of transcription by RNA polymerase I"/>
    <property type="evidence" value="ECO:0007669"/>
    <property type="project" value="TreeGrafter"/>
</dbReference>
<dbReference type="InterPro" id="IPR040191">
    <property type="entry name" value="UTP10"/>
</dbReference>
<dbReference type="InterPro" id="IPR022125">
    <property type="entry name" value="U3snoRNP10_N"/>
</dbReference>
<evidence type="ECO:0000256" key="2">
    <source>
        <dbReference type="ARBA" id="ARBA00010559"/>
    </source>
</evidence>